<protein>
    <submittedName>
        <fullName evidence="7">FAD/NAD(P)-binding domain-containing protein</fullName>
    </submittedName>
</protein>
<reference evidence="7 8" key="1">
    <citation type="journal article" date="2016" name="Mol. Biol. Evol.">
        <title>Comparative Genomics of Early-Diverging Mushroom-Forming Fungi Provides Insights into the Origins of Lignocellulose Decay Capabilities.</title>
        <authorList>
            <person name="Nagy L.G."/>
            <person name="Riley R."/>
            <person name="Tritt A."/>
            <person name="Adam C."/>
            <person name="Daum C."/>
            <person name="Floudas D."/>
            <person name="Sun H."/>
            <person name="Yadav J.S."/>
            <person name="Pangilinan J."/>
            <person name="Larsson K.H."/>
            <person name="Matsuura K."/>
            <person name="Barry K."/>
            <person name="Labutti K."/>
            <person name="Kuo R."/>
            <person name="Ohm R.A."/>
            <person name="Bhattacharya S.S."/>
            <person name="Shirouzu T."/>
            <person name="Yoshinaga Y."/>
            <person name="Martin F.M."/>
            <person name="Grigoriev I.V."/>
            <person name="Hibbett D.S."/>
        </authorList>
    </citation>
    <scope>NUCLEOTIDE SEQUENCE [LARGE SCALE GENOMIC DNA]</scope>
    <source>
        <strain evidence="7 8">TUFC12733</strain>
    </source>
</reference>
<dbReference type="SUPFAM" id="SSF51905">
    <property type="entry name" value="FAD/NAD(P)-binding domain"/>
    <property type="match status" value="1"/>
</dbReference>
<dbReference type="InterPro" id="IPR002938">
    <property type="entry name" value="FAD-bd"/>
</dbReference>
<keyword evidence="1" id="KW-0285">Flavoprotein</keyword>
<dbReference type="GO" id="GO:0071949">
    <property type="term" value="F:FAD binding"/>
    <property type="evidence" value="ECO:0007669"/>
    <property type="project" value="InterPro"/>
</dbReference>
<dbReference type="PANTHER" id="PTHR46972">
    <property type="entry name" value="MONOOXYGENASE ASQM-RELATED"/>
    <property type="match status" value="1"/>
</dbReference>
<dbReference type="GO" id="GO:0004497">
    <property type="term" value="F:monooxygenase activity"/>
    <property type="evidence" value="ECO:0007669"/>
    <property type="project" value="UniProtKB-KW"/>
</dbReference>
<dbReference type="EMBL" id="KV417373">
    <property type="protein sequence ID" value="KZO89663.1"/>
    <property type="molecule type" value="Genomic_DNA"/>
</dbReference>
<accession>A0A167FMR7</accession>
<name>A0A167FMR7_CALVF</name>
<feature type="region of interest" description="Disordered" evidence="5">
    <location>
        <begin position="104"/>
        <end position="137"/>
    </location>
</feature>
<evidence type="ECO:0000313" key="7">
    <source>
        <dbReference type="EMBL" id="KZO89663.1"/>
    </source>
</evidence>
<evidence type="ECO:0000256" key="2">
    <source>
        <dbReference type="ARBA" id="ARBA00022827"/>
    </source>
</evidence>
<keyword evidence="2" id="KW-0274">FAD</keyword>
<dbReference type="Proteomes" id="UP000076738">
    <property type="component" value="Unassembled WGS sequence"/>
</dbReference>
<evidence type="ECO:0000313" key="8">
    <source>
        <dbReference type="Proteomes" id="UP000076738"/>
    </source>
</evidence>
<dbReference type="STRING" id="1330018.A0A167FMR7"/>
<dbReference type="AlphaFoldDB" id="A0A167FMR7"/>
<keyword evidence="4" id="KW-0503">Monooxygenase</keyword>
<keyword evidence="3" id="KW-0560">Oxidoreductase</keyword>
<evidence type="ECO:0000259" key="6">
    <source>
        <dbReference type="Pfam" id="PF01494"/>
    </source>
</evidence>
<gene>
    <name evidence="7" type="ORF">CALVIDRAFT_543396</name>
</gene>
<dbReference type="InterPro" id="IPR036188">
    <property type="entry name" value="FAD/NAD-bd_sf"/>
</dbReference>
<dbReference type="PANTHER" id="PTHR46972:SF1">
    <property type="entry name" value="FAD DEPENDENT OXIDOREDUCTASE DOMAIN-CONTAINING PROTEIN"/>
    <property type="match status" value="1"/>
</dbReference>
<dbReference type="Gene3D" id="3.50.50.60">
    <property type="entry name" value="FAD/NAD(P)-binding domain"/>
    <property type="match status" value="1"/>
</dbReference>
<keyword evidence="8" id="KW-1185">Reference proteome</keyword>
<evidence type="ECO:0000256" key="1">
    <source>
        <dbReference type="ARBA" id="ARBA00022630"/>
    </source>
</evidence>
<evidence type="ECO:0000256" key="4">
    <source>
        <dbReference type="ARBA" id="ARBA00023033"/>
    </source>
</evidence>
<feature type="domain" description="FAD-binding" evidence="6">
    <location>
        <begin position="334"/>
        <end position="373"/>
    </location>
</feature>
<sequence length="441" mass="47489">MPPKHAPRIAVIGGGPAGLTFASVLLHQVATATPTVPFTPSITLFERDTALASRDLGGTLDLHGATGQRALHFAGLWEKFVKIARYEGQEMKMLDKTGKVWLTNDGEYGGPPPGVEDESAPAGGAGPRGTEEDGRPEIDRGILNSLLIDSLPESTIQWGKAVTALERSASGTHKLTFSDGTSAEFDLVMGADGAWSKTRRLLTPVSPYYSGVTMIEVRLSGVDSRIPHIGALVGQGVLMAFSDNALIFAQRNFGERVRVYFTLRCAETWPKDCGIDWRSVAAARAGIRALFTDWDRALLDLLDLCDAPAGEPGIAVRPLYMLPPDDFRWPHSKGVTLIGDAAHLMTPFAGEGANTAMADGVDLALAIVDAFRSPSPTAGEDPLDEAVKAYEEQMFPLAEASMKRTLNNMNMFLSADTPDRRLAFGRRVMRIPEEGMPVVAE</sequence>
<dbReference type="PRINTS" id="PR00420">
    <property type="entry name" value="RNGMNOXGNASE"/>
</dbReference>
<evidence type="ECO:0000256" key="5">
    <source>
        <dbReference type="SAM" id="MobiDB-lite"/>
    </source>
</evidence>
<dbReference type="OrthoDB" id="655030at2759"/>
<organism evidence="7 8">
    <name type="scientific">Calocera viscosa (strain TUFC12733)</name>
    <dbReference type="NCBI Taxonomy" id="1330018"/>
    <lineage>
        <taxon>Eukaryota</taxon>
        <taxon>Fungi</taxon>
        <taxon>Dikarya</taxon>
        <taxon>Basidiomycota</taxon>
        <taxon>Agaricomycotina</taxon>
        <taxon>Dacrymycetes</taxon>
        <taxon>Dacrymycetales</taxon>
        <taxon>Dacrymycetaceae</taxon>
        <taxon>Calocera</taxon>
    </lineage>
</organism>
<dbReference type="Pfam" id="PF01494">
    <property type="entry name" value="FAD_binding_3"/>
    <property type="match status" value="1"/>
</dbReference>
<evidence type="ECO:0000256" key="3">
    <source>
        <dbReference type="ARBA" id="ARBA00023002"/>
    </source>
</evidence>
<proteinExistence type="predicted"/>